<evidence type="ECO:0000313" key="3">
    <source>
        <dbReference type="Proteomes" id="UP000019184"/>
    </source>
</evidence>
<proteinExistence type="predicted"/>
<feature type="domain" description="PIN" evidence="1">
    <location>
        <begin position="3"/>
        <end position="122"/>
    </location>
</feature>
<dbReference type="RefSeq" id="WP_034435582.1">
    <property type="nucleotide sequence ID" value="NZ_CBTK010000280.1"/>
</dbReference>
<evidence type="ECO:0000259" key="1">
    <source>
        <dbReference type="Pfam" id="PF01850"/>
    </source>
</evidence>
<protein>
    <recommendedName>
        <fullName evidence="1">PIN domain-containing protein</fullName>
    </recommendedName>
</protein>
<dbReference type="InterPro" id="IPR002716">
    <property type="entry name" value="PIN_dom"/>
</dbReference>
<dbReference type="AlphaFoldDB" id="A0A7U7GEY3"/>
<reference evidence="2 3" key="1">
    <citation type="journal article" date="2014" name="ISME J.">
        <title>Candidatus Competibacter-lineage genomes retrieved from metagenomes reveal functional metabolic diversity.</title>
        <authorList>
            <person name="McIlroy S.J."/>
            <person name="Albertsen M."/>
            <person name="Andresen E.K."/>
            <person name="Saunders A.M."/>
            <person name="Kristiansen R."/>
            <person name="Stokholm-Bjerregaard M."/>
            <person name="Nielsen K.L."/>
            <person name="Nielsen P.H."/>
        </authorList>
    </citation>
    <scope>NUCLEOTIDE SEQUENCE [LARGE SCALE GENOMIC DNA]</scope>
    <source>
        <strain evidence="2 3">Run_B_J11</strain>
    </source>
</reference>
<evidence type="ECO:0000313" key="2">
    <source>
        <dbReference type="EMBL" id="CDH46874.1"/>
    </source>
</evidence>
<dbReference type="CDD" id="cd18683">
    <property type="entry name" value="PIN_VapC-like"/>
    <property type="match status" value="1"/>
</dbReference>
<keyword evidence="3" id="KW-1185">Reference proteome</keyword>
<dbReference type="Proteomes" id="UP000019184">
    <property type="component" value="Unassembled WGS sequence"/>
</dbReference>
<dbReference type="InterPro" id="IPR029060">
    <property type="entry name" value="PIN-like_dom_sf"/>
</dbReference>
<dbReference type="Pfam" id="PF01850">
    <property type="entry name" value="PIN"/>
    <property type="match status" value="1"/>
</dbReference>
<dbReference type="OrthoDB" id="32974at2"/>
<accession>A0A7U7GEY3</accession>
<dbReference type="Gene3D" id="3.40.50.1010">
    <property type="entry name" value="5'-nuclease"/>
    <property type="match status" value="1"/>
</dbReference>
<dbReference type="PANTHER" id="PTHR39664">
    <property type="match status" value="1"/>
</dbReference>
<comment type="caution">
    <text evidence="2">The sequence shown here is derived from an EMBL/GenBank/DDBJ whole genome shotgun (WGS) entry which is preliminary data.</text>
</comment>
<sequence length="131" mass="14576">MIAIDTNVLVRVLVDDPTAPQQCEQARILLKAQGSVWVSQPVLIETVWVLESAYGLDKAQLLDVLERILRHPGVCLESSELLDSALSLYSASHTDFADCLILVKAQTQHLILYTFDRKLARLHGAQRVANL</sequence>
<dbReference type="EMBL" id="CBTK010000280">
    <property type="protein sequence ID" value="CDH46874.1"/>
    <property type="molecule type" value="Genomic_DNA"/>
</dbReference>
<organism evidence="2 3">
    <name type="scientific">Candidatus Contendobacter odensis Run_B_J11</name>
    <dbReference type="NCBI Taxonomy" id="1400861"/>
    <lineage>
        <taxon>Bacteria</taxon>
        <taxon>Pseudomonadati</taxon>
        <taxon>Pseudomonadota</taxon>
        <taxon>Gammaproteobacteria</taxon>
        <taxon>Candidatus Competibacteraceae</taxon>
        <taxon>Candidatus Contendibacter</taxon>
    </lineage>
</organism>
<dbReference type="SUPFAM" id="SSF88723">
    <property type="entry name" value="PIN domain-like"/>
    <property type="match status" value="1"/>
</dbReference>
<gene>
    <name evidence="2" type="ORF">BN874_630020</name>
</gene>
<name>A0A7U7GEY3_9GAMM</name>
<dbReference type="PANTHER" id="PTHR39664:SF2">
    <property type="entry name" value="NUCLEIC ACID-BINDING PROTEIN, CONTAINING PIN DOMAIN-RELATED"/>
    <property type="match status" value="1"/>
</dbReference>